<keyword evidence="3" id="KW-0436">Ligase</keyword>
<dbReference type="GO" id="GO:0008641">
    <property type="term" value="F:ubiquitin-like modifier activating enzyme activity"/>
    <property type="evidence" value="ECO:0007669"/>
    <property type="project" value="InterPro"/>
</dbReference>
<keyword evidence="8" id="KW-0472">Membrane</keyword>
<evidence type="ECO:0000256" key="1">
    <source>
        <dbReference type="ARBA" id="ARBA00004167"/>
    </source>
</evidence>
<dbReference type="OrthoDB" id="9804150at2"/>
<evidence type="ECO:0000313" key="12">
    <source>
        <dbReference type="EMBL" id="AUD79495.1"/>
    </source>
</evidence>
<evidence type="ECO:0000256" key="8">
    <source>
        <dbReference type="ARBA" id="ARBA00023136"/>
    </source>
</evidence>
<dbReference type="GO" id="GO:0061503">
    <property type="term" value="F:tRNA threonylcarbamoyladenosine dehydratase"/>
    <property type="evidence" value="ECO:0007669"/>
    <property type="project" value="TreeGrafter"/>
</dbReference>
<protein>
    <recommendedName>
        <fullName evidence="9">tRNA threonylcarbamoyladenosine dehydratase</fullName>
    </recommendedName>
    <alternativeName>
        <fullName evidence="10">t(6)A37 dehydratase</fullName>
    </alternativeName>
</protein>
<dbReference type="PANTHER" id="PTHR43267">
    <property type="entry name" value="TRNA THREONYLCARBAMOYLADENOSINE DEHYDRATASE"/>
    <property type="match status" value="1"/>
</dbReference>
<evidence type="ECO:0000259" key="11">
    <source>
        <dbReference type="Pfam" id="PF00899"/>
    </source>
</evidence>
<dbReference type="GO" id="GO:0061504">
    <property type="term" value="P:cyclic threonylcarbamoyladenosine biosynthetic process"/>
    <property type="evidence" value="ECO:0007669"/>
    <property type="project" value="TreeGrafter"/>
</dbReference>
<reference evidence="12 13" key="1">
    <citation type="submission" date="2017-12" db="EMBL/GenBank/DDBJ databases">
        <title>Kangiella profundi FT102 completed genome.</title>
        <authorList>
            <person name="Xu J."/>
            <person name="Wang J."/>
            <person name="Lu Y."/>
        </authorList>
    </citation>
    <scope>NUCLEOTIDE SEQUENCE [LARGE SCALE GENOMIC DNA]</scope>
    <source>
        <strain evidence="12 13">FT102</strain>
    </source>
</reference>
<dbReference type="GO" id="GO:0005524">
    <property type="term" value="F:ATP binding"/>
    <property type="evidence" value="ECO:0007669"/>
    <property type="project" value="UniProtKB-KW"/>
</dbReference>
<dbReference type="InterPro" id="IPR000594">
    <property type="entry name" value="ThiF_NAD_FAD-bd"/>
</dbReference>
<dbReference type="InterPro" id="IPR045886">
    <property type="entry name" value="ThiF/MoeB/HesA"/>
</dbReference>
<comment type="subcellular location">
    <subcellularLocation>
        <location evidence="1">Membrane</location>
        <topology evidence="1">Single-pass membrane protein</topology>
    </subcellularLocation>
</comment>
<keyword evidence="4" id="KW-0812">Transmembrane</keyword>
<dbReference type="CDD" id="cd00755">
    <property type="entry name" value="YgdL_like"/>
    <property type="match status" value="1"/>
</dbReference>
<dbReference type="PANTHER" id="PTHR43267:SF1">
    <property type="entry name" value="TRNA THREONYLCARBAMOYLADENOSINE DEHYDRATASE"/>
    <property type="match status" value="1"/>
</dbReference>
<keyword evidence="13" id="KW-1185">Reference proteome</keyword>
<dbReference type="Pfam" id="PF00899">
    <property type="entry name" value="ThiF"/>
    <property type="match status" value="1"/>
</dbReference>
<keyword evidence="6" id="KW-0067">ATP-binding</keyword>
<evidence type="ECO:0000256" key="3">
    <source>
        <dbReference type="ARBA" id="ARBA00022598"/>
    </source>
</evidence>
<evidence type="ECO:0000313" key="13">
    <source>
        <dbReference type="Proteomes" id="UP000232693"/>
    </source>
</evidence>
<accession>A0A2K9A6N0</accession>
<dbReference type="Gene3D" id="3.40.50.720">
    <property type="entry name" value="NAD(P)-binding Rossmann-like Domain"/>
    <property type="match status" value="1"/>
</dbReference>
<comment type="similarity">
    <text evidence="2">Belongs to the HesA/MoeB/ThiF family.</text>
</comment>
<sequence>MLTNRRIACYNRDIFLKANLLVNIRFGGIARLYGQKALDNFQQSHVCVIGVGGVGSWAVESLARSGIGKITMIDPDEVSESNINRQLVALENTIGQGKAEVLKERIEQINPDCKVTIIEDLLKPDNVRDYISTEFDYVVDAIDSARSKAALIRFCKRNKIRIVCVGGAGGQIDPTQITIADLTRTHNDPLLAKTRSILRYDYGFSSNPKRKYQVPCVYSTEQLSYPLPGGGITQAKPDSDRALRMACDVGMGSATHITATFGNFAVGLVLQKLAEKKK</sequence>
<dbReference type="SUPFAM" id="SSF69572">
    <property type="entry name" value="Activating enzymes of the ubiquitin-like proteins"/>
    <property type="match status" value="1"/>
</dbReference>
<evidence type="ECO:0000256" key="4">
    <source>
        <dbReference type="ARBA" id="ARBA00022692"/>
    </source>
</evidence>
<name>A0A2K9A6N0_9GAMM</name>
<keyword evidence="7" id="KW-1133">Transmembrane helix</keyword>
<dbReference type="InterPro" id="IPR035985">
    <property type="entry name" value="Ubiquitin-activating_enz"/>
</dbReference>
<feature type="domain" description="THIF-type NAD/FAD binding fold" evidence="11">
    <location>
        <begin position="31"/>
        <end position="180"/>
    </location>
</feature>
<keyword evidence="5" id="KW-0547">Nucleotide-binding</keyword>
<organism evidence="12 13">
    <name type="scientific">Kangiella profundi</name>
    <dbReference type="NCBI Taxonomy" id="1561924"/>
    <lineage>
        <taxon>Bacteria</taxon>
        <taxon>Pseudomonadati</taxon>
        <taxon>Pseudomonadota</taxon>
        <taxon>Gammaproteobacteria</taxon>
        <taxon>Kangiellales</taxon>
        <taxon>Kangiellaceae</taxon>
        <taxon>Kangiella</taxon>
    </lineage>
</organism>
<gene>
    <name evidence="12" type="ORF">CW740_09675</name>
</gene>
<dbReference type="AlphaFoldDB" id="A0A2K9A6N0"/>
<dbReference type="Proteomes" id="UP000232693">
    <property type="component" value="Chromosome"/>
</dbReference>
<dbReference type="EMBL" id="CP025120">
    <property type="protein sequence ID" value="AUD79495.1"/>
    <property type="molecule type" value="Genomic_DNA"/>
</dbReference>
<evidence type="ECO:0000256" key="9">
    <source>
        <dbReference type="ARBA" id="ARBA00074884"/>
    </source>
</evidence>
<evidence type="ECO:0000256" key="2">
    <source>
        <dbReference type="ARBA" id="ARBA00009919"/>
    </source>
</evidence>
<evidence type="ECO:0000256" key="5">
    <source>
        <dbReference type="ARBA" id="ARBA00022741"/>
    </source>
</evidence>
<evidence type="ECO:0000256" key="6">
    <source>
        <dbReference type="ARBA" id="ARBA00022840"/>
    </source>
</evidence>
<dbReference type="FunFam" id="3.40.50.720:FF:000096">
    <property type="entry name" value="tRNA cyclic N6-threonylcarbamoyladenosine(37) synthase TcdA"/>
    <property type="match status" value="1"/>
</dbReference>
<evidence type="ECO:0000256" key="10">
    <source>
        <dbReference type="ARBA" id="ARBA00083375"/>
    </source>
</evidence>
<dbReference type="KEGG" id="kpd:CW740_09675"/>
<proteinExistence type="inferred from homology"/>
<dbReference type="NCBIfam" id="NF011696">
    <property type="entry name" value="PRK15116.1"/>
    <property type="match status" value="1"/>
</dbReference>
<dbReference type="GO" id="GO:0016020">
    <property type="term" value="C:membrane"/>
    <property type="evidence" value="ECO:0007669"/>
    <property type="project" value="UniProtKB-SubCell"/>
</dbReference>
<evidence type="ECO:0000256" key="7">
    <source>
        <dbReference type="ARBA" id="ARBA00022989"/>
    </source>
</evidence>